<dbReference type="EMBL" id="CP055902">
    <property type="protein sequence ID" value="QKX61468.1"/>
    <property type="molecule type" value="Genomic_DNA"/>
</dbReference>
<dbReference type="KEGG" id="trg:TRUGW13939_08616"/>
<protein>
    <recommendedName>
        <fullName evidence="2">ER-bound oxygenase mpaB/mpaB'/Rubber oxygenase catalytic domain-containing protein</fullName>
    </recommendedName>
</protein>
<evidence type="ECO:0000313" key="3">
    <source>
        <dbReference type="EMBL" id="QKX61468.1"/>
    </source>
</evidence>
<evidence type="ECO:0000259" key="2">
    <source>
        <dbReference type="Pfam" id="PF09995"/>
    </source>
</evidence>
<feature type="transmembrane region" description="Helical" evidence="1">
    <location>
        <begin position="357"/>
        <end position="375"/>
    </location>
</feature>
<sequence>MESKGGYTDPNMRRCWDYDFRWTPHHLTADQMEPLRHQMDSLASDCVEPLSELAAAAAEKAEGATISDTSEKQPSTGKPDLLKTDMYALLRDNHSKNKALEALWKQVTTIPDWVDWEQIDRGQRVYYRYGQPMTIALTFQSLLGGMGAGKIVETLSRTGGFSAKVVRHRLLETFQHTLQVSQSLESIRPGGAGHASTIRVRLLHAAVRNRILKLSSKRPTYYDVEKLGIPINDLDCIGTICSFAPTVIWIGLPRQGIYLSEQETTDYIALWRLVAWYIGTPTEWFESPEKARGIMESILVAEVHPTRMSGVLARNIILGLEKTPPLYASRGVLEAMTRQLIGTELANALGIGHPSPFAWAFAAWVFLYGILWSFICRAMPFVDSTHIKSSRTQFWKVLMDVKTGLGKETSFDFKYIPQDEKK</sequence>
<dbReference type="GO" id="GO:0016491">
    <property type="term" value="F:oxidoreductase activity"/>
    <property type="evidence" value="ECO:0007669"/>
    <property type="project" value="InterPro"/>
</dbReference>
<dbReference type="PANTHER" id="PTHR37539:SF1">
    <property type="entry name" value="ER-BOUND OXYGENASE MPAB_MPAB'_RUBBER OXYGENASE CATALYTIC DOMAIN-CONTAINING PROTEIN"/>
    <property type="match status" value="1"/>
</dbReference>
<evidence type="ECO:0000313" key="4">
    <source>
        <dbReference type="Proteomes" id="UP000509510"/>
    </source>
</evidence>
<keyword evidence="4" id="KW-1185">Reference proteome</keyword>
<feature type="domain" description="ER-bound oxygenase mpaB/mpaB'/Rubber oxygenase catalytic" evidence="2">
    <location>
        <begin position="135"/>
        <end position="358"/>
    </location>
</feature>
<organism evidence="3 4">
    <name type="scientific">Talaromyces rugulosus</name>
    <name type="common">Penicillium rugulosum</name>
    <dbReference type="NCBI Taxonomy" id="121627"/>
    <lineage>
        <taxon>Eukaryota</taxon>
        <taxon>Fungi</taxon>
        <taxon>Dikarya</taxon>
        <taxon>Ascomycota</taxon>
        <taxon>Pezizomycotina</taxon>
        <taxon>Eurotiomycetes</taxon>
        <taxon>Eurotiomycetidae</taxon>
        <taxon>Eurotiales</taxon>
        <taxon>Trichocomaceae</taxon>
        <taxon>Talaromyces</taxon>
        <taxon>Talaromyces sect. Islandici</taxon>
    </lineage>
</organism>
<dbReference type="OrthoDB" id="6361347at2759"/>
<dbReference type="InterPro" id="IPR037473">
    <property type="entry name" value="Lcp-like"/>
</dbReference>
<dbReference type="RefSeq" id="XP_035347642.1">
    <property type="nucleotide sequence ID" value="XM_035491749.1"/>
</dbReference>
<proteinExistence type="predicted"/>
<accession>A0A7H8R692</accession>
<dbReference type="Proteomes" id="UP000509510">
    <property type="component" value="Chromosome V"/>
</dbReference>
<keyword evidence="1" id="KW-1133">Transmembrane helix</keyword>
<name>A0A7H8R692_TALRU</name>
<gene>
    <name evidence="3" type="ORF">TRUGW13939_08616</name>
</gene>
<keyword evidence="1" id="KW-0812">Transmembrane</keyword>
<keyword evidence="1" id="KW-0472">Membrane</keyword>
<dbReference type="PANTHER" id="PTHR37539">
    <property type="entry name" value="SECRETED PROTEIN-RELATED"/>
    <property type="match status" value="1"/>
</dbReference>
<dbReference type="Pfam" id="PF09995">
    <property type="entry name" value="MPAB_Lcp_cat"/>
    <property type="match status" value="1"/>
</dbReference>
<reference evidence="4" key="1">
    <citation type="submission" date="2020-06" db="EMBL/GenBank/DDBJ databases">
        <title>A chromosome-scale genome assembly of Talaromyces rugulosus W13939.</title>
        <authorList>
            <person name="Wang B."/>
            <person name="Guo L."/>
            <person name="Ye K."/>
            <person name="Wang L."/>
        </authorList>
    </citation>
    <scope>NUCLEOTIDE SEQUENCE [LARGE SCALE GENOMIC DNA]</scope>
    <source>
        <strain evidence="4">W13939</strain>
    </source>
</reference>
<dbReference type="AlphaFoldDB" id="A0A7H8R692"/>
<dbReference type="GeneID" id="55996104"/>
<evidence type="ECO:0000256" key="1">
    <source>
        <dbReference type="SAM" id="Phobius"/>
    </source>
</evidence>
<dbReference type="InterPro" id="IPR018713">
    <property type="entry name" value="MPAB/Lcp_cat_dom"/>
</dbReference>